<dbReference type="InterPro" id="IPR036457">
    <property type="entry name" value="PPM-type-like_dom_sf"/>
</dbReference>
<name>A0AAE3IXH9_9BACI</name>
<evidence type="ECO:0000259" key="1">
    <source>
        <dbReference type="SMART" id="SM00331"/>
    </source>
</evidence>
<evidence type="ECO:0000313" key="2">
    <source>
        <dbReference type="EMBL" id="MCU9615171.1"/>
    </source>
</evidence>
<dbReference type="AlphaFoldDB" id="A0AAE3IXH9"/>
<dbReference type="Gene3D" id="3.60.40.10">
    <property type="entry name" value="PPM-type phosphatase domain"/>
    <property type="match status" value="1"/>
</dbReference>
<organism evidence="2 3">
    <name type="scientific">Perspicuibacillus lycopersici</name>
    <dbReference type="NCBI Taxonomy" id="1325689"/>
    <lineage>
        <taxon>Bacteria</taxon>
        <taxon>Bacillati</taxon>
        <taxon>Bacillota</taxon>
        <taxon>Bacilli</taxon>
        <taxon>Bacillales</taxon>
        <taxon>Bacillaceae</taxon>
        <taxon>Perspicuibacillus</taxon>
    </lineage>
</organism>
<keyword evidence="3" id="KW-1185">Reference proteome</keyword>
<dbReference type="Pfam" id="PF07228">
    <property type="entry name" value="SpoIIE"/>
    <property type="match status" value="1"/>
</dbReference>
<evidence type="ECO:0000313" key="3">
    <source>
        <dbReference type="Proteomes" id="UP001209318"/>
    </source>
</evidence>
<dbReference type="RefSeq" id="WP_263074484.1">
    <property type="nucleotide sequence ID" value="NZ_JAOUSF010000006.1"/>
</dbReference>
<protein>
    <submittedName>
        <fullName evidence="2">SpoIIE family protein phosphatase</fullName>
    </submittedName>
</protein>
<dbReference type="EMBL" id="JAOUSF010000006">
    <property type="protein sequence ID" value="MCU9615171.1"/>
    <property type="molecule type" value="Genomic_DNA"/>
</dbReference>
<dbReference type="SUPFAM" id="SSF81606">
    <property type="entry name" value="PP2C-like"/>
    <property type="match status" value="1"/>
</dbReference>
<feature type="domain" description="PPM-type phosphatase" evidence="1">
    <location>
        <begin position="8"/>
        <end position="199"/>
    </location>
</feature>
<proteinExistence type="predicted"/>
<dbReference type="SMART" id="SM00331">
    <property type="entry name" value="PP2C_SIG"/>
    <property type="match status" value="1"/>
</dbReference>
<dbReference type="InterPro" id="IPR001932">
    <property type="entry name" value="PPM-type_phosphatase-like_dom"/>
</dbReference>
<dbReference type="PANTHER" id="PTHR35801:SF1">
    <property type="entry name" value="PHOSPHOSERINE PHOSPHATASE RSBX"/>
    <property type="match status" value="1"/>
</dbReference>
<comment type="caution">
    <text evidence="2">The sequence shown here is derived from an EMBL/GenBank/DDBJ whole genome shotgun (WGS) entry which is preliminary data.</text>
</comment>
<sequence>MNCFQSSKIHVFASQAMKNGNQVNGDGYYYYFCDNYFICVVADGLGSGVYANESSEAVISVVKEHHEESVDTIMNYCNKVLSNKRGAAVLLLKVYFDKRELEYSCIGNIRFLISSPSGKLIYPIPVTGYLSGKPQFFHSQTYSYQPSTKFLIYSDGLAIRSGKSYIMNELPIERIAVELQDYMMNNQQKDDATFIIGSINQ</sequence>
<reference evidence="2" key="1">
    <citation type="submission" date="2022-10" db="EMBL/GenBank/DDBJ databases">
        <title>Description of Fervidibacillus gen. nov. in the family Fervidibacillaceae fam. nov. with two species, Fervidibacillus albus sp. nov., and Fervidibacillus halotolerans sp. nov., isolated from tidal flat sediments.</title>
        <authorList>
            <person name="Kwon K.K."/>
            <person name="Yang S.-H."/>
        </authorList>
    </citation>
    <scope>NUCLEOTIDE SEQUENCE</scope>
    <source>
        <strain evidence="2">JCM 19140</strain>
    </source>
</reference>
<accession>A0AAE3IXH9</accession>
<dbReference type="InterPro" id="IPR039248">
    <property type="entry name" value="Ptase_RsbX"/>
</dbReference>
<dbReference type="PANTHER" id="PTHR35801">
    <property type="entry name" value="PHOSPHOSERINE PHOSPHATASE RSBX"/>
    <property type="match status" value="1"/>
</dbReference>
<gene>
    <name evidence="2" type="ORF">OEV98_16665</name>
</gene>
<dbReference type="Proteomes" id="UP001209318">
    <property type="component" value="Unassembled WGS sequence"/>
</dbReference>